<keyword evidence="1 3" id="KW-0210">Decarboxylase</keyword>
<keyword evidence="3 4" id="KW-0288">FMN</keyword>
<reference evidence="7 8" key="1">
    <citation type="submission" date="2021-03" db="EMBL/GenBank/DDBJ databases">
        <title>Sequencing the genomes of 1000 actinobacteria strains.</title>
        <authorList>
            <person name="Klenk H.-P."/>
        </authorList>
    </citation>
    <scope>NUCLEOTIDE SEQUENCE [LARGE SCALE GENOMIC DNA]</scope>
    <source>
        <strain evidence="7 8">DSM 13468</strain>
    </source>
</reference>
<keyword evidence="8" id="KW-1185">Reference proteome</keyword>
<comment type="cofactor">
    <cofactor evidence="3">
        <name>FMN</name>
        <dbReference type="ChEBI" id="CHEBI:58210"/>
    </cofactor>
    <text evidence="3">Binds 1 FMN per subunit.</text>
</comment>
<feature type="domain" description="DNA/pantothenate metabolism flavoprotein C-terminal" evidence="6">
    <location>
        <begin position="178"/>
        <end position="401"/>
    </location>
</feature>
<gene>
    <name evidence="3" type="primary">coaBC</name>
    <name evidence="7" type="ORF">JOF42_000175</name>
</gene>
<dbReference type="EC" id="4.1.1.36" evidence="3"/>
<dbReference type="Proteomes" id="UP000703720">
    <property type="component" value="Unassembled WGS sequence"/>
</dbReference>
<dbReference type="NCBIfam" id="TIGR00521">
    <property type="entry name" value="coaBC_dfp"/>
    <property type="match status" value="1"/>
</dbReference>
<comment type="function">
    <text evidence="4">Catalyzes two steps in the biosynthesis of coenzyme A. In the first step cysteine is conjugated to 4'-phosphopantothenate to form 4-phosphopantothenoylcysteine, in the latter compound is decarboxylated to form 4'-phosphopantotheine.</text>
</comment>
<comment type="caution">
    <text evidence="3">Lacks conserved residue(s) required for the propagation of feature annotation.</text>
</comment>
<dbReference type="GO" id="GO:0004632">
    <property type="term" value="F:phosphopantothenate--cysteine ligase activity"/>
    <property type="evidence" value="ECO:0007669"/>
    <property type="project" value="UniProtKB-EC"/>
</dbReference>
<comment type="catalytic activity">
    <reaction evidence="3 4">
        <text>(R)-4'-phosphopantothenate + L-cysteine + CTP = N-[(R)-4-phosphopantothenoyl]-L-cysteine + CMP + diphosphate + H(+)</text>
        <dbReference type="Rhea" id="RHEA:19397"/>
        <dbReference type="ChEBI" id="CHEBI:10986"/>
        <dbReference type="ChEBI" id="CHEBI:15378"/>
        <dbReference type="ChEBI" id="CHEBI:33019"/>
        <dbReference type="ChEBI" id="CHEBI:35235"/>
        <dbReference type="ChEBI" id="CHEBI:37563"/>
        <dbReference type="ChEBI" id="CHEBI:59458"/>
        <dbReference type="ChEBI" id="CHEBI:60377"/>
        <dbReference type="EC" id="6.3.2.5"/>
    </reaction>
</comment>
<keyword evidence="3" id="KW-0479">Metal-binding</keyword>
<dbReference type="Pfam" id="PF04127">
    <property type="entry name" value="DFP"/>
    <property type="match status" value="1"/>
</dbReference>
<dbReference type="EC" id="6.3.2.5" evidence="3"/>
<dbReference type="InterPro" id="IPR035929">
    <property type="entry name" value="CoaB-like_sf"/>
</dbReference>
<evidence type="ECO:0000256" key="1">
    <source>
        <dbReference type="ARBA" id="ARBA00022793"/>
    </source>
</evidence>
<dbReference type="InterPro" id="IPR007085">
    <property type="entry name" value="DNA/pantothenate-metab_flavo_C"/>
</dbReference>
<keyword evidence="2 3" id="KW-0456">Lyase</keyword>
<dbReference type="PANTHER" id="PTHR14359">
    <property type="entry name" value="HOMO-OLIGOMERIC FLAVIN CONTAINING CYS DECARBOXYLASE FAMILY"/>
    <property type="match status" value="1"/>
</dbReference>
<accession>A0ABS4WKF8</accession>
<keyword evidence="3" id="KW-0460">Magnesium</keyword>
<feature type="binding site" evidence="3">
    <location>
        <position position="286"/>
    </location>
    <ligand>
        <name>CTP</name>
        <dbReference type="ChEBI" id="CHEBI:37563"/>
    </ligand>
</feature>
<dbReference type="HAMAP" id="MF_02225">
    <property type="entry name" value="CoaBC"/>
    <property type="match status" value="1"/>
</dbReference>
<keyword evidence="3" id="KW-0511">Multifunctional enzyme</keyword>
<protein>
    <recommendedName>
        <fullName evidence="3">Coenzyme A biosynthesis bifunctional protein CoaBC</fullName>
    </recommendedName>
    <alternativeName>
        <fullName evidence="3">DNA/pantothenate metabolism flavoprotein</fullName>
    </alternativeName>
    <alternativeName>
        <fullName evidence="3">Phosphopantothenoylcysteine synthetase/decarboxylase</fullName>
        <shortName evidence="3">PPCS-PPCDC</shortName>
    </alternativeName>
    <domain>
        <recommendedName>
            <fullName evidence="3">Phosphopantothenoylcysteine decarboxylase</fullName>
            <shortName evidence="3">PPC decarboxylase</shortName>
            <shortName evidence="3">PPC-DC</shortName>
            <ecNumber evidence="3">4.1.1.36</ecNumber>
        </recommendedName>
        <alternativeName>
            <fullName evidence="3">CoaC</fullName>
        </alternativeName>
    </domain>
    <domain>
        <recommendedName>
            <fullName evidence="3">Phosphopantothenate--cysteine ligase</fullName>
            <ecNumber evidence="3">6.3.2.5</ecNumber>
        </recommendedName>
        <alternativeName>
            <fullName evidence="3">CoaB</fullName>
        </alternativeName>
        <alternativeName>
            <fullName evidence="3">Phosphopantothenoylcysteine synthetase</fullName>
            <shortName evidence="3">PPC synthetase</shortName>
            <shortName evidence="3">PPC-S</shortName>
        </alternativeName>
    </domain>
</protein>
<evidence type="ECO:0000313" key="8">
    <source>
        <dbReference type="Proteomes" id="UP000703720"/>
    </source>
</evidence>
<dbReference type="Pfam" id="PF02441">
    <property type="entry name" value="Flavoprotein"/>
    <property type="match status" value="1"/>
</dbReference>
<keyword evidence="3 4" id="KW-0285">Flavoprotein</keyword>
<feature type="binding site" evidence="3">
    <location>
        <position position="345"/>
    </location>
    <ligand>
        <name>CTP</name>
        <dbReference type="ChEBI" id="CHEBI:37563"/>
    </ligand>
</feature>
<feature type="binding site" evidence="3">
    <location>
        <position position="349"/>
    </location>
    <ligand>
        <name>CTP</name>
        <dbReference type="ChEBI" id="CHEBI:37563"/>
    </ligand>
</feature>
<comment type="function">
    <text evidence="3">Catalyzes two sequential steps in the biosynthesis of coenzyme A. In the first step cysteine is conjugated to 4'-phosphopantothenate to form 4-phosphopantothenoylcysteine. In the second step the latter compound is decarboxylated to form 4'-phosphopantotheine.</text>
</comment>
<keyword evidence="3 4" id="KW-0436">Ligase</keyword>
<feature type="binding site" evidence="3">
    <location>
        <position position="276"/>
    </location>
    <ligand>
        <name>CTP</name>
        <dbReference type="ChEBI" id="CHEBI:37563"/>
    </ligand>
</feature>
<name>A0ABS4WKF8_9MICO</name>
<dbReference type="EMBL" id="JAGIOA010000001">
    <property type="protein sequence ID" value="MBP2376680.1"/>
    <property type="molecule type" value="Genomic_DNA"/>
</dbReference>
<dbReference type="SUPFAM" id="SSF102645">
    <property type="entry name" value="CoaB-like"/>
    <property type="match status" value="1"/>
</dbReference>
<dbReference type="RefSeq" id="WP_210096129.1">
    <property type="nucleotide sequence ID" value="NZ_BAAAIO010000001.1"/>
</dbReference>
<comment type="catalytic activity">
    <reaction evidence="3 4">
        <text>N-[(R)-4-phosphopantothenoyl]-L-cysteine + H(+) = (R)-4'-phosphopantetheine + CO2</text>
        <dbReference type="Rhea" id="RHEA:16793"/>
        <dbReference type="ChEBI" id="CHEBI:15378"/>
        <dbReference type="ChEBI" id="CHEBI:16526"/>
        <dbReference type="ChEBI" id="CHEBI:59458"/>
        <dbReference type="ChEBI" id="CHEBI:61723"/>
        <dbReference type="EC" id="4.1.1.36"/>
    </reaction>
</comment>
<feature type="region of interest" description="Phosphopantothenoylcysteine decarboxylase" evidence="3">
    <location>
        <begin position="1"/>
        <end position="182"/>
    </location>
</feature>
<dbReference type="SUPFAM" id="SSF52507">
    <property type="entry name" value="Homo-oligomeric flavin-containing Cys decarboxylases, HFCD"/>
    <property type="match status" value="1"/>
</dbReference>
<feature type="binding site" evidence="3">
    <location>
        <position position="327"/>
    </location>
    <ligand>
        <name>CTP</name>
        <dbReference type="ChEBI" id="CHEBI:37563"/>
    </ligand>
</feature>
<comment type="pathway">
    <text evidence="3 4">Cofactor biosynthesis; coenzyme A biosynthesis; CoA from (R)-pantothenate: step 2/5.</text>
</comment>
<comment type="similarity">
    <text evidence="3 4">In the N-terminal section; belongs to the HFCD (homo-oligomeric flavin containing Cys decarboxylase) superfamily.</text>
</comment>
<evidence type="ECO:0000256" key="3">
    <source>
        <dbReference type="HAMAP-Rule" id="MF_02225"/>
    </source>
</evidence>
<dbReference type="PANTHER" id="PTHR14359:SF6">
    <property type="entry name" value="PHOSPHOPANTOTHENOYLCYSTEINE DECARBOXYLASE"/>
    <property type="match status" value="1"/>
</dbReference>
<evidence type="ECO:0000259" key="5">
    <source>
        <dbReference type="Pfam" id="PF02441"/>
    </source>
</evidence>
<feature type="domain" description="Flavoprotein" evidence="5">
    <location>
        <begin position="1"/>
        <end position="171"/>
    </location>
</feature>
<evidence type="ECO:0000256" key="2">
    <source>
        <dbReference type="ARBA" id="ARBA00023239"/>
    </source>
</evidence>
<sequence>MNIVVGVTGGIAAYKTVHLVRLLTKAGHEVTVVPTEDALRFVGTPTWEALSRHPVTTSVHDDVARVRHVALGQNADLVIVAPATANTIAKITAGIADDLLGTTLLATEAPVVLAPAMHAEMWRNAATQANIATLASRGVHLVGPADGELAGGDSGPGRMSEPEVIVEAALALLAPRDLAGLRVAISAGGTREPIDPVRFLGNRSSGRQGIALAAEAAARGADVTVVAANVSADVLAEARHPSVRVVSVGTAAELSTAMKDASASADLVIMAAAVADYRPASVSDQKLTKEQGLLTHLELVENEDVVGALAALRADGHAPEGQTIVAFAAETSEDADERLDRARRKRERKGVDLLAVNLANAEHGFEKRDNAVEIVGGGGAVVASASGSKREVAGAILDAVRRMR</sequence>
<comment type="pathway">
    <text evidence="3 4">Cofactor biosynthesis; coenzyme A biosynthesis; CoA from (R)-pantothenate: step 3/5.</text>
</comment>
<dbReference type="InterPro" id="IPR003382">
    <property type="entry name" value="Flavoprotein"/>
</dbReference>
<evidence type="ECO:0000256" key="4">
    <source>
        <dbReference type="RuleBase" id="RU364078"/>
    </source>
</evidence>
<dbReference type="InterPro" id="IPR036551">
    <property type="entry name" value="Flavin_trans-like"/>
</dbReference>
<dbReference type="GO" id="GO:0004633">
    <property type="term" value="F:phosphopantothenoylcysteine decarboxylase activity"/>
    <property type="evidence" value="ECO:0007669"/>
    <property type="project" value="UniProtKB-EC"/>
</dbReference>
<organism evidence="7 8">
    <name type="scientific">Microbacterium phyllosphaerae</name>
    <dbReference type="NCBI Taxonomy" id="124798"/>
    <lineage>
        <taxon>Bacteria</taxon>
        <taxon>Bacillati</taxon>
        <taxon>Actinomycetota</taxon>
        <taxon>Actinomycetes</taxon>
        <taxon>Micrococcales</taxon>
        <taxon>Microbacteriaceae</taxon>
        <taxon>Microbacterium</taxon>
    </lineage>
</organism>
<evidence type="ECO:0000259" key="6">
    <source>
        <dbReference type="Pfam" id="PF04127"/>
    </source>
</evidence>
<dbReference type="Gene3D" id="3.40.50.1950">
    <property type="entry name" value="Flavin prenyltransferase-like"/>
    <property type="match status" value="1"/>
</dbReference>
<comment type="caution">
    <text evidence="7">The sequence shown here is derived from an EMBL/GenBank/DDBJ whole genome shotgun (WGS) entry which is preliminary data.</text>
</comment>
<comment type="similarity">
    <text evidence="3 4">In the C-terminal section; belongs to the PPC synthetase family.</text>
</comment>
<dbReference type="Gene3D" id="3.40.50.10300">
    <property type="entry name" value="CoaB-like"/>
    <property type="match status" value="1"/>
</dbReference>
<comment type="cofactor">
    <cofactor evidence="3">
        <name>Mg(2+)</name>
        <dbReference type="ChEBI" id="CHEBI:18420"/>
    </cofactor>
</comment>
<dbReference type="InterPro" id="IPR005252">
    <property type="entry name" value="CoaBC"/>
</dbReference>
<proteinExistence type="inferred from homology"/>
<feature type="region of interest" description="Phosphopantothenate--cysteine ligase" evidence="3">
    <location>
        <begin position="183"/>
        <end position="404"/>
    </location>
</feature>
<evidence type="ECO:0000313" key="7">
    <source>
        <dbReference type="EMBL" id="MBP2376680.1"/>
    </source>
</evidence>